<dbReference type="PANTHER" id="PTHR47584">
    <property type="match status" value="1"/>
</dbReference>
<dbReference type="AlphaFoldDB" id="A0A8S0SCM9"/>
<evidence type="ECO:0000313" key="3">
    <source>
        <dbReference type="Proteomes" id="UP000594638"/>
    </source>
</evidence>
<comment type="caution">
    <text evidence="2">The sequence shown here is derived from an EMBL/GenBank/DDBJ whole genome shotgun (WGS) entry which is preliminary data.</text>
</comment>
<feature type="region of interest" description="Disordered" evidence="1">
    <location>
        <begin position="171"/>
        <end position="190"/>
    </location>
</feature>
<accession>A0A8S0SCM9</accession>
<gene>
    <name evidence="2" type="ORF">OLEA9_A020563</name>
</gene>
<evidence type="ECO:0000313" key="2">
    <source>
        <dbReference type="EMBL" id="CAA2989645.1"/>
    </source>
</evidence>
<dbReference type="EMBL" id="CACTIH010004128">
    <property type="protein sequence ID" value="CAA2989645.1"/>
    <property type="molecule type" value="Genomic_DNA"/>
</dbReference>
<protein>
    <submittedName>
        <fullName evidence="2">Uncharacterized protein</fullName>
    </submittedName>
</protein>
<sequence length="339" mass="39760">MVKFDRASLLLALCVTVIISPYMPLSQCFYLPPKPVPPTKPLLQCANLPFKPGTPMKPLSQSANLPPIKRPEILSRKMQTWKNLFNEIAENVCDPKQEIWKNQIIKIAENICNPMQERVEEDSERSCSLKCETCRQVLLRSDITDAVGYLYDKEPDFRSFQKRICKDVETPSPKIKKSNYPPTSEEERQLEDEFLRRRVRERVENDDDEVSNIYRRDDTTHNKRQRKELKIGENEKLEECIMQWSSTISMTNEETEHRMLYLKEKLAHIQEKSSNHEGTSEVTSLDPYSYMECLNILNNMEGVSNEIYMKTIKAFKDSDFRITFVMMPKIRRGHILELL</sequence>
<reference evidence="2 3" key="1">
    <citation type="submission" date="2019-12" db="EMBL/GenBank/DDBJ databases">
        <authorList>
            <person name="Alioto T."/>
            <person name="Alioto T."/>
            <person name="Gomez Garrido J."/>
        </authorList>
    </citation>
    <scope>NUCLEOTIDE SEQUENCE [LARGE SCALE GENOMIC DNA]</scope>
</reference>
<name>A0A8S0SCM9_OLEEU</name>
<proteinExistence type="predicted"/>
<dbReference type="InterPro" id="IPR045026">
    <property type="entry name" value="LIMYB"/>
</dbReference>
<keyword evidence="3" id="KW-1185">Reference proteome</keyword>
<dbReference type="PANTHER" id="PTHR47584:SF14">
    <property type="entry name" value="L10-INTERACTING MYB DOMAIN-CONTAINING PROTEIN-LIKE"/>
    <property type="match status" value="1"/>
</dbReference>
<dbReference type="Proteomes" id="UP000594638">
    <property type="component" value="Unassembled WGS sequence"/>
</dbReference>
<dbReference type="OrthoDB" id="686198at2759"/>
<organism evidence="2 3">
    <name type="scientific">Olea europaea subsp. europaea</name>
    <dbReference type="NCBI Taxonomy" id="158383"/>
    <lineage>
        <taxon>Eukaryota</taxon>
        <taxon>Viridiplantae</taxon>
        <taxon>Streptophyta</taxon>
        <taxon>Embryophyta</taxon>
        <taxon>Tracheophyta</taxon>
        <taxon>Spermatophyta</taxon>
        <taxon>Magnoliopsida</taxon>
        <taxon>eudicotyledons</taxon>
        <taxon>Gunneridae</taxon>
        <taxon>Pentapetalae</taxon>
        <taxon>asterids</taxon>
        <taxon>lamiids</taxon>
        <taxon>Lamiales</taxon>
        <taxon>Oleaceae</taxon>
        <taxon>Oleeae</taxon>
        <taxon>Olea</taxon>
    </lineage>
</organism>
<dbReference type="Gramene" id="OE9A020563T2">
    <property type="protein sequence ID" value="OE9A020563C2"/>
    <property type="gene ID" value="OE9A020563"/>
</dbReference>
<evidence type="ECO:0000256" key="1">
    <source>
        <dbReference type="SAM" id="MobiDB-lite"/>
    </source>
</evidence>